<sequence length="462" mass="52721">MGSDSRIGENRPEEEVKSENGLSRTLSMESLAPKLTSLFRKRKRGEEESERSTPIASGEESGEQSDSDAEEKHGKKRRRVKTVEEEEFEKREKELDEALPEELRKYRPRGFTFNIPPKDRPVRIYADGVFDLFHLGHMKQLEQAKKAFSNVELVCGIPSDKETHKRKGLTVLSDKQRVETLRHCRWVDEVIPDAPWCVTPAFLEEHKIDYVAHDDLPYASTDSDDIYKPIKEKGMFLTTQRTEGVSTSDIITKVIRDYDKYLMRNFARGATRKELNVSWLKKNELEFKKHINDFRSYWIKNRVNLNNMSKDLYFEVREYIRGKKSEVSSLLDNAHNSDTDDTHSRAASPLTEFASKYTDSGSSGLHDQSSNKSIIANVKGWIKRDESADDDSTNDDNDVKGLPRKATVHKKPSKKKSDTSDESSVKDTGKQATSNETQSTKSPKKTRGQTKEGTASGTKSKK</sequence>
<dbReference type="EC" id="2.7.7.15" evidence="9"/>
<dbReference type="PANTHER" id="PTHR10739:SF13">
    <property type="entry name" value="CHOLINE-PHOSPHATE CYTIDYLYLTRANSFERASE"/>
    <property type="match status" value="1"/>
</dbReference>
<dbReference type="NCBIfam" id="TIGR00125">
    <property type="entry name" value="cyt_tran_rel"/>
    <property type="match status" value="1"/>
</dbReference>
<evidence type="ECO:0000256" key="12">
    <source>
        <dbReference type="SAM" id="MobiDB-lite"/>
    </source>
</evidence>
<evidence type="ECO:0000256" key="1">
    <source>
        <dbReference type="ARBA" id="ARBA00010101"/>
    </source>
</evidence>
<feature type="compositionally biased region" description="Basic residues" evidence="12">
    <location>
        <begin position="402"/>
        <end position="414"/>
    </location>
</feature>
<feature type="compositionally biased region" description="Polar residues" evidence="12">
    <location>
        <begin position="451"/>
        <end position="462"/>
    </location>
</feature>
<dbReference type="EMBL" id="FO082059">
    <property type="protein sequence ID" value="CCE72564.1"/>
    <property type="molecule type" value="Genomic_DNA"/>
</dbReference>
<dbReference type="OrthoDB" id="17102at2759"/>
<feature type="domain" description="Cytidyltransferase-like" evidence="13">
    <location>
        <begin position="125"/>
        <end position="252"/>
    </location>
</feature>
<dbReference type="Proteomes" id="UP000005222">
    <property type="component" value="Chromosome A"/>
</dbReference>
<reference evidence="14 15" key="1">
    <citation type="journal article" date="2012" name="G3 (Bethesda)">
        <title>Pichia sorbitophila, an interspecies yeast hybrid reveals early steps of genome resolution following polyploidization.</title>
        <authorList>
            <person name="Leh Louis V."/>
            <person name="Despons L."/>
            <person name="Friedrich A."/>
            <person name="Martin T."/>
            <person name="Durrens P."/>
            <person name="Casaregola S."/>
            <person name="Neuveglise C."/>
            <person name="Fairhead C."/>
            <person name="Marck C."/>
            <person name="Cruz J.A."/>
            <person name="Straub M.L."/>
            <person name="Kugler V."/>
            <person name="Sacerdot C."/>
            <person name="Uzunov Z."/>
            <person name="Thierry A."/>
            <person name="Weiss S."/>
            <person name="Bleykasten C."/>
            <person name="De Montigny J."/>
            <person name="Jacques N."/>
            <person name="Jung P."/>
            <person name="Lemaire M."/>
            <person name="Mallet S."/>
            <person name="Morel G."/>
            <person name="Richard G.F."/>
            <person name="Sarkar A."/>
            <person name="Savel G."/>
            <person name="Schacherer J."/>
            <person name="Seret M.L."/>
            <person name="Talla E."/>
            <person name="Samson G."/>
            <person name="Jubin C."/>
            <person name="Poulain J."/>
            <person name="Vacherie B."/>
            <person name="Barbe V."/>
            <person name="Pelletier E."/>
            <person name="Sherman D.J."/>
            <person name="Westhof E."/>
            <person name="Weissenbach J."/>
            <person name="Baret P.V."/>
            <person name="Wincker P."/>
            <person name="Gaillardin C."/>
            <person name="Dujon B."/>
            <person name="Souciet J.L."/>
        </authorList>
    </citation>
    <scope>NUCLEOTIDE SEQUENCE [LARGE SCALE GENOMIC DNA]</scope>
    <source>
        <strain evidence="15">ATCC MYA-4447 / BCRC 22081 / CBS 7064 / NBRC 10061 / NRRL Y-12695</strain>
    </source>
</reference>
<dbReference type="InterPro" id="IPR014729">
    <property type="entry name" value="Rossmann-like_a/b/a_fold"/>
</dbReference>
<feature type="compositionally biased region" description="Basic and acidic residues" evidence="12">
    <location>
        <begin position="415"/>
        <end position="429"/>
    </location>
</feature>
<evidence type="ECO:0000256" key="5">
    <source>
        <dbReference type="ARBA" id="ARBA00022695"/>
    </source>
</evidence>
<dbReference type="OMA" id="FEVREYL"/>
<keyword evidence="5" id="KW-0548">Nucleotidyltransferase</keyword>
<accession>G8YUN1</accession>
<organism evidence="14 15">
    <name type="scientific">Pichia sorbitophila (strain ATCC MYA-4447 / BCRC 22081 / CBS 7064 / NBRC 10061 / NRRL Y-12695)</name>
    <name type="common">Hybrid yeast</name>
    <dbReference type="NCBI Taxonomy" id="559304"/>
    <lineage>
        <taxon>Eukaryota</taxon>
        <taxon>Fungi</taxon>
        <taxon>Dikarya</taxon>
        <taxon>Ascomycota</taxon>
        <taxon>Saccharomycotina</taxon>
        <taxon>Pichiomycetes</taxon>
        <taxon>Debaryomycetaceae</taxon>
        <taxon>Millerozyma</taxon>
    </lineage>
</organism>
<feature type="compositionally biased region" description="Polar residues" evidence="12">
    <location>
        <begin position="430"/>
        <end position="441"/>
    </location>
</feature>
<evidence type="ECO:0000256" key="7">
    <source>
        <dbReference type="ARBA" id="ARBA00023209"/>
    </source>
</evidence>
<keyword evidence="3" id="KW-0597">Phosphoprotein</keyword>
<dbReference type="HOGENOM" id="CLU_034585_0_1_1"/>
<dbReference type="InterPro" id="IPR045049">
    <property type="entry name" value="Pcy1-like"/>
</dbReference>
<keyword evidence="15" id="KW-1185">Reference proteome</keyword>
<dbReference type="FunCoup" id="G8YUN1">
    <property type="interactions" value="248"/>
</dbReference>
<evidence type="ECO:0000256" key="3">
    <source>
        <dbReference type="ARBA" id="ARBA00022553"/>
    </source>
</evidence>
<dbReference type="InterPro" id="IPR041723">
    <property type="entry name" value="CCT"/>
</dbReference>
<evidence type="ECO:0000259" key="13">
    <source>
        <dbReference type="Pfam" id="PF01467"/>
    </source>
</evidence>
<name>G8YUN1_PICSO</name>
<comment type="similarity">
    <text evidence="1">Belongs to the cytidylyltransferase family.</text>
</comment>
<dbReference type="InParanoid" id="G8YUN1"/>
<keyword evidence="7" id="KW-0594">Phospholipid biosynthesis</keyword>
<dbReference type="eggNOG" id="KOG2804">
    <property type="taxonomic scope" value="Eukaryota"/>
</dbReference>
<evidence type="ECO:0000313" key="14">
    <source>
        <dbReference type="EMBL" id="CCE72564.1"/>
    </source>
</evidence>
<dbReference type="FunFam" id="3.40.50.620:FF:000147">
    <property type="entry name" value="Cholinephosphate cytidylyltransferase"/>
    <property type="match status" value="1"/>
</dbReference>
<evidence type="ECO:0000256" key="4">
    <source>
        <dbReference type="ARBA" id="ARBA00022679"/>
    </source>
</evidence>
<evidence type="ECO:0000256" key="10">
    <source>
        <dbReference type="ARBA" id="ARBA00076205"/>
    </source>
</evidence>
<dbReference type="PANTHER" id="PTHR10739">
    <property type="entry name" value="CYTIDYLYLTRANSFERASE"/>
    <property type="match status" value="1"/>
</dbReference>
<dbReference type="SUPFAM" id="SSF52374">
    <property type="entry name" value="Nucleotidylyl transferase"/>
    <property type="match status" value="1"/>
</dbReference>
<evidence type="ECO:0000256" key="2">
    <source>
        <dbReference type="ARBA" id="ARBA00022516"/>
    </source>
</evidence>
<dbReference type="AlphaFoldDB" id="G8YUN1"/>
<dbReference type="CDD" id="cd02174">
    <property type="entry name" value="CCT"/>
    <property type="match status" value="1"/>
</dbReference>
<dbReference type="GO" id="GO:0004105">
    <property type="term" value="F:choline-phosphate cytidylyltransferase activity"/>
    <property type="evidence" value="ECO:0007669"/>
    <property type="project" value="UniProtKB-EC"/>
</dbReference>
<feature type="compositionally biased region" description="Acidic residues" evidence="12">
    <location>
        <begin position="387"/>
        <end position="396"/>
    </location>
</feature>
<dbReference type="InterPro" id="IPR004821">
    <property type="entry name" value="Cyt_trans-like"/>
</dbReference>
<dbReference type="STRING" id="559304.G8YUN1"/>
<keyword evidence="2" id="KW-0444">Lipid biosynthesis</keyword>
<keyword evidence="8" id="KW-1208">Phospholipid metabolism</keyword>
<dbReference type="GO" id="GO:0031210">
    <property type="term" value="F:phosphatidylcholine binding"/>
    <property type="evidence" value="ECO:0007669"/>
    <property type="project" value="TreeGrafter"/>
</dbReference>
<feature type="compositionally biased region" description="Basic and acidic residues" evidence="12">
    <location>
        <begin position="1"/>
        <end position="18"/>
    </location>
</feature>
<dbReference type="Gene3D" id="3.40.50.620">
    <property type="entry name" value="HUPs"/>
    <property type="match status" value="1"/>
</dbReference>
<protein>
    <recommendedName>
        <fullName evidence="9">choline-phosphate cytidylyltransferase</fullName>
        <ecNumber evidence="9">2.7.7.15</ecNumber>
    </recommendedName>
    <alternativeName>
        <fullName evidence="10">CTP:phosphocholine cytidylyltransferase</fullName>
    </alternativeName>
    <alternativeName>
        <fullName evidence="11">Phosphorylcholine transferase</fullName>
    </alternativeName>
</protein>
<evidence type="ECO:0000256" key="11">
    <source>
        <dbReference type="ARBA" id="ARBA00080967"/>
    </source>
</evidence>
<evidence type="ECO:0000256" key="9">
    <source>
        <dbReference type="ARBA" id="ARBA00026101"/>
    </source>
</evidence>
<dbReference type="GO" id="GO:0005635">
    <property type="term" value="C:nuclear envelope"/>
    <property type="evidence" value="ECO:0007669"/>
    <property type="project" value="TreeGrafter"/>
</dbReference>
<evidence type="ECO:0000256" key="6">
    <source>
        <dbReference type="ARBA" id="ARBA00023098"/>
    </source>
</evidence>
<feature type="compositionally biased region" description="Acidic residues" evidence="12">
    <location>
        <begin position="60"/>
        <end position="69"/>
    </location>
</feature>
<gene>
    <name evidence="14" type="primary">Piso0_000148</name>
    <name evidence="14" type="ORF">GNLVRS01_PISO0A03036g</name>
</gene>
<keyword evidence="6" id="KW-0443">Lipid metabolism</keyword>
<dbReference type="Pfam" id="PF01467">
    <property type="entry name" value="CTP_transf_like"/>
    <property type="match status" value="1"/>
</dbReference>
<feature type="region of interest" description="Disordered" evidence="12">
    <location>
        <begin position="1"/>
        <end position="92"/>
    </location>
</feature>
<evidence type="ECO:0000256" key="8">
    <source>
        <dbReference type="ARBA" id="ARBA00023264"/>
    </source>
</evidence>
<keyword evidence="4" id="KW-0808">Transferase</keyword>
<evidence type="ECO:0000313" key="15">
    <source>
        <dbReference type="Proteomes" id="UP000005222"/>
    </source>
</evidence>
<proteinExistence type="inferred from homology"/>
<feature type="region of interest" description="Disordered" evidence="12">
    <location>
        <begin position="386"/>
        <end position="462"/>
    </location>
</feature>